<organism evidence="1 2">
    <name type="scientific">Paraphaeosphaeria minitans</name>
    <dbReference type="NCBI Taxonomy" id="565426"/>
    <lineage>
        <taxon>Eukaryota</taxon>
        <taxon>Fungi</taxon>
        <taxon>Dikarya</taxon>
        <taxon>Ascomycota</taxon>
        <taxon>Pezizomycotina</taxon>
        <taxon>Dothideomycetes</taxon>
        <taxon>Pleosporomycetidae</taxon>
        <taxon>Pleosporales</taxon>
        <taxon>Massarineae</taxon>
        <taxon>Didymosphaeriaceae</taxon>
        <taxon>Paraphaeosphaeria</taxon>
    </lineage>
</organism>
<gene>
    <name evidence="1" type="ORF">PMIN01_09561</name>
</gene>
<keyword evidence="2" id="KW-1185">Reference proteome</keyword>
<protein>
    <submittedName>
        <fullName evidence="1">Uncharacterized protein</fullName>
    </submittedName>
</protein>
<reference evidence="1" key="1">
    <citation type="journal article" date="2020" name="Mol. Plant Microbe Interact.">
        <title>Genome Sequence of the Biocontrol Agent Coniothyrium minitans strain Conio (IMI 134523).</title>
        <authorList>
            <person name="Patel D."/>
            <person name="Shittu T.A."/>
            <person name="Baroncelli R."/>
            <person name="Muthumeenakshi S."/>
            <person name="Osborne T.H."/>
            <person name="Janganan T.K."/>
            <person name="Sreenivasaprasad S."/>
        </authorList>
    </citation>
    <scope>NUCLEOTIDE SEQUENCE</scope>
    <source>
        <strain evidence="1">Conio</strain>
    </source>
</reference>
<accession>A0A9P6GCP4</accession>
<sequence>MLIGSTAGHFFDLYRVRPPVNNLSQLVPHARSEFLGERDSFDLQKDAANAPVARTAPPHIYRPPLNRACSKARMTPPRRRLVHFGL</sequence>
<dbReference type="EMBL" id="WJXW01000010">
    <property type="protein sequence ID" value="KAF9732703.1"/>
    <property type="molecule type" value="Genomic_DNA"/>
</dbReference>
<evidence type="ECO:0000313" key="1">
    <source>
        <dbReference type="EMBL" id="KAF9732703.1"/>
    </source>
</evidence>
<name>A0A9P6GCP4_9PLEO</name>
<evidence type="ECO:0000313" key="2">
    <source>
        <dbReference type="Proteomes" id="UP000756921"/>
    </source>
</evidence>
<dbReference type="OrthoDB" id="10487354at2759"/>
<dbReference type="Proteomes" id="UP000756921">
    <property type="component" value="Unassembled WGS sequence"/>
</dbReference>
<dbReference type="AlphaFoldDB" id="A0A9P6GCP4"/>
<proteinExistence type="predicted"/>
<comment type="caution">
    <text evidence="1">The sequence shown here is derived from an EMBL/GenBank/DDBJ whole genome shotgun (WGS) entry which is preliminary data.</text>
</comment>